<keyword evidence="5" id="KW-1185">Reference proteome</keyword>
<protein>
    <submittedName>
        <fullName evidence="4">Phospholipid-binding lipoprotein MlaA</fullName>
    </submittedName>
</protein>
<reference evidence="4 5" key="1">
    <citation type="submission" date="2019-03" db="EMBL/GenBank/DDBJ databases">
        <title>Genomic Encyclopedia of Type Strains, Phase IV (KMG-IV): sequencing the most valuable type-strain genomes for metagenomic binning, comparative biology and taxonomic classification.</title>
        <authorList>
            <person name="Goeker M."/>
        </authorList>
    </citation>
    <scope>NUCLEOTIDE SEQUENCE [LARGE SCALE GENOMIC DNA]</scope>
    <source>
        <strain evidence="4 5">DSM 28231</strain>
    </source>
</reference>
<keyword evidence="2 3" id="KW-0732">Signal</keyword>
<sequence length="246" mass="27826">MRKYNIISLILLTSVLLVGCATIDPNTGTRKDPLEGFNRTMWNVNYNYVDPYILKPVAKSWKEYVPQPIKTGLTNVANNLDEPASFVNRLLQGEPKKAIVHFNRFWINSIFGLGGLIDWASYSQPLKIEHNRRFGDTLGTYGVETGTYVMLPLYGAATPRQDLGNLVDTTYPMLSLLGPWSLLKSAVQGIDQRSELLGKEALLEQAQDPYITFREAYFQSLKYRVNDGNIKKGKETLSKDELNEID</sequence>
<dbReference type="PROSITE" id="PS51257">
    <property type="entry name" value="PROKAR_LIPOPROTEIN"/>
    <property type="match status" value="1"/>
</dbReference>
<evidence type="ECO:0000256" key="1">
    <source>
        <dbReference type="ARBA" id="ARBA00010634"/>
    </source>
</evidence>
<dbReference type="EMBL" id="SLXI01000005">
    <property type="protein sequence ID" value="TCP11916.1"/>
    <property type="molecule type" value="Genomic_DNA"/>
</dbReference>
<comment type="caution">
    <text evidence="4">The sequence shown here is derived from an EMBL/GenBank/DDBJ whole genome shotgun (WGS) entry which is preliminary data.</text>
</comment>
<accession>A0A4R2MXH5</accession>
<dbReference type="GO" id="GO:0120010">
    <property type="term" value="P:intermembrane phospholipid transfer"/>
    <property type="evidence" value="ECO:0007669"/>
    <property type="project" value="TreeGrafter"/>
</dbReference>
<evidence type="ECO:0000313" key="5">
    <source>
        <dbReference type="Proteomes" id="UP000294841"/>
    </source>
</evidence>
<evidence type="ECO:0000256" key="2">
    <source>
        <dbReference type="ARBA" id="ARBA00022729"/>
    </source>
</evidence>
<evidence type="ECO:0000313" key="4">
    <source>
        <dbReference type="EMBL" id="TCP11916.1"/>
    </source>
</evidence>
<dbReference type="PRINTS" id="PR01805">
    <property type="entry name" value="VACJLIPOPROT"/>
</dbReference>
<feature type="signal peptide" evidence="3">
    <location>
        <begin position="1"/>
        <end position="23"/>
    </location>
</feature>
<proteinExistence type="inferred from homology"/>
<dbReference type="Proteomes" id="UP000294841">
    <property type="component" value="Unassembled WGS sequence"/>
</dbReference>
<feature type="chain" id="PRO_5020226980" evidence="3">
    <location>
        <begin position="24"/>
        <end position="246"/>
    </location>
</feature>
<organism evidence="4 5">
    <name type="scientific">Bisgaardia hudsonensis</name>
    <dbReference type="NCBI Taxonomy" id="109472"/>
    <lineage>
        <taxon>Bacteria</taxon>
        <taxon>Pseudomonadati</taxon>
        <taxon>Pseudomonadota</taxon>
        <taxon>Gammaproteobacteria</taxon>
        <taxon>Pasteurellales</taxon>
        <taxon>Pasteurellaceae</taxon>
        <taxon>Bisgaardia</taxon>
    </lineage>
</organism>
<dbReference type="PANTHER" id="PTHR30035">
    <property type="entry name" value="LIPOPROTEIN VACJ-RELATED"/>
    <property type="match status" value="1"/>
</dbReference>
<dbReference type="Pfam" id="PF04333">
    <property type="entry name" value="MlaA"/>
    <property type="match status" value="1"/>
</dbReference>
<dbReference type="InterPro" id="IPR007428">
    <property type="entry name" value="MlaA"/>
</dbReference>
<dbReference type="AlphaFoldDB" id="A0A4R2MXH5"/>
<dbReference type="OrthoDB" id="9785326at2"/>
<dbReference type="GO" id="GO:0016020">
    <property type="term" value="C:membrane"/>
    <property type="evidence" value="ECO:0007669"/>
    <property type="project" value="InterPro"/>
</dbReference>
<comment type="similarity">
    <text evidence="1">Belongs to the MlaA family.</text>
</comment>
<dbReference type="RefSeq" id="WP_132024174.1">
    <property type="nucleotide sequence ID" value="NZ_CP016605.1"/>
</dbReference>
<gene>
    <name evidence="4" type="ORF">EV697_10528</name>
</gene>
<keyword evidence="4" id="KW-0449">Lipoprotein</keyword>
<name>A0A4R2MXH5_9PAST</name>
<evidence type="ECO:0000256" key="3">
    <source>
        <dbReference type="SAM" id="SignalP"/>
    </source>
</evidence>
<dbReference type="PANTHER" id="PTHR30035:SF3">
    <property type="entry name" value="INTERMEMBRANE PHOSPHOLIPID TRANSPORT SYSTEM LIPOPROTEIN MLAA"/>
    <property type="match status" value="1"/>
</dbReference>